<dbReference type="PROSITE" id="PS51194">
    <property type="entry name" value="HELICASE_CTER"/>
    <property type="match status" value="1"/>
</dbReference>
<keyword evidence="10" id="KW-1185">Reference proteome</keyword>
<dbReference type="PANTHER" id="PTHR45626">
    <property type="entry name" value="TRANSCRIPTION TERMINATION FACTOR 2-RELATED"/>
    <property type="match status" value="1"/>
</dbReference>
<dbReference type="EMBL" id="JBFXLS010000070">
    <property type="protein sequence ID" value="KAL2820462.1"/>
    <property type="molecule type" value="Genomic_DNA"/>
</dbReference>
<dbReference type="InterPro" id="IPR038718">
    <property type="entry name" value="SNF2-like_sf"/>
</dbReference>
<dbReference type="SUPFAM" id="SSF52540">
    <property type="entry name" value="P-loop containing nucleoside triphosphate hydrolases"/>
    <property type="match status" value="2"/>
</dbReference>
<dbReference type="Pfam" id="PF00271">
    <property type="entry name" value="Helicase_C"/>
    <property type="match status" value="1"/>
</dbReference>
<comment type="caution">
    <text evidence="9">The sequence shown here is derived from an EMBL/GenBank/DDBJ whole genome shotgun (WGS) entry which is preliminary data.</text>
</comment>
<evidence type="ECO:0000256" key="2">
    <source>
        <dbReference type="ARBA" id="ARBA00022741"/>
    </source>
</evidence>
<feature type="region of interest" description="Disordered" evidence="6">
    <location>
        <begin position="39"/>
        <end position="74"/>
    </location>
</feature>
<dbReference type="SMART" id="SM00490">
    <property type="entry name" value="HELICc"/>
    <property type="match status" value="1"/>
</dbReference>
<dbReference type="CDD" id="cd18008">
    <property type="entry name" value="DEXDc_SHPRH-like"/>
    <property type="match status" value="1"/>
</dbReference>
<dbReference type="Gene3D" id="3.40.50.300">
    <property type="entry name" value="P-loop containing nucleotide triphosphate hydrolases"/>
    <property type="match status" value="1"/>
</dbReference>
<feature type="compositionally biased region" description="Basic residues" evidence="6">
    <location>
        <begin position="258"/>
        <end position="267"/>
    </location>
</feature>
<keyword evidence="2" id="KW-0547">Nucleotide-binding</keyword>
<feature type="domain" description="Helicase C-terminal" evidence="8">
    <location>
        <begin position="924"/>
        <end position="1082"/>
    </location>
</feature>
<feature type="compositionally biased region" description="Acidic residues" evidence="6">
    <location>
        <begin position="99"/>
        <end position="108"/>
    </location>
</feature>
<evidence type="ECO:0000256" key="3">
    <source>
        <dbReference type="ARBA" id="ARBA00022801"/>
    </source>
</evidence>
<comment type="similarity">
    <text evidence="1">Belongs to the SNF2/RAD54 helicase family.</text>
</comment>
<evidence type="ECO:0000313" key="10">
    <source>
        <dbReference type="Proteomes" id="UP001610335"/>
    </source>
</evidence>
<dbReference type="InterPro" id="IPR014001">
    <property type="entry name" value="Helicase_ATP-bd"/>
</dbReference>
<dbReference type="InterPro" id="IPR000330">
    <property type="entry name" value="SNF2_N"/>
</dbReference>
<dbReference type="PROSITE" id="PS51192">
    <property type="entry name" value="HELICASE_ATP_BIND_1"/>
    <property type="match status" value="1"/>
</dbReference>
<evidence type="ECO:0000256" key="4">
    <source>
        <dbReference type="ARBA" id="ARBA00022806"/>
    </source>
</evidence>
<dbReference type="SMART" id="SM00487">
    <property type="entry name" value="DEXDc"/>
    <property type="match status" value="1"/>
</dbReference>
<dbReference type="Gene3D" id="3.40.50.10810">
    <property type="entry name" value="Tandem AAA-ATPase domain"/>
    <property type="match status" value="1"/>
</dbReference>
<dbReference type="InterPro" id="IPR013083">
    <property type="entry name" value="Znf_RING/FYVE/PHD"/>
</dbReference>
<organism evidence="9 10">
    <name type="scientific">Aspergillus cavernicola</name>
    <dbReference type="NCBI Taxonomy" id="176166"/>
    <lineage>
        <taxon>Eukaryota</taxon>
        <taxon>Fungi</taxon>
        <taxon>Dikarya</taxon>
        <taxon>Ascomycota</taxon>
        <taxon>Pezizomycotina</taxon>
        <taxon>Eurotiomycetes</taxon>
        <taxon>Eurotiomycetidae</taxon>
        <taxon>Eurotiales</taxon>
        <taxon>Aspergillaceae</taxon>
        <taxon>Aspergillus</taxon>
        <taxon>Aspergillus subgen. Nidulantes</taxon>
    </lineage>
</organism>
<evidence type="ECO:0000259" key="7">
    <source>
        <dbReference type="PROSITE" id="PS51192"/>
    </source>
</evidence>
<dbReference type="Proteomes" id="UP001610335">
    <property type="component" value="Unassembled WGS sequence"/>
</dbReference>
<keyword evidence="4" id="KW-0347">Helicase</keyword>
<evidence type="ECO:0000256" key="6">
    <source>
        <dbReference type="SAM" id="MobiDB-lite"/>
    </source>
</evidence>
<feature type="region of interest" description="Disordered" evidence="6">
    <location>
        <begin position="88"/>
        <end position="108"/>
    </location>
</feature>
<dbReference type="Gene3D" id="3.30.40.10">
    <property type="entry name" value="Zinc/RING finger domain, C3HC4 (zinc finger)"/>
    <property type="match status" value="1"/>
</dbReference>
<reference evidence="9 10" key="1">
    <citation type="submission" date="2024-07" db="EMBL/GenBank/DDBJ databases">
        <title>Section-level genome sequencing and comparative genomics of Aspergillus sections Usti and Cavernicolus.</title>
        <authorList>
            <consortium name="Lawrence Berkeley National Laboratory"/>
            <person name="Nybo J.L."/>
            <person name="Vesth T.C."/>
            <person name="Theobald S."/>
            <person name="Frisvad J.C."/>
            <person name="Larsen T.O."/>
            <person name="Kjaerboelling I."/>
            <person name="Rothschild-Mancinelli K."/>
            <person name="Lyhne E.K."/>
            <person name="Kogle M.E."/>
            <person name="Barry K."/>
            <person name="Clum A."/>
            <person name="Na H."/>
            <person name="Ledsgaard L."/>
            <person name="Lin J."/>
            <person name="Lipzen A."/>
            <person name="Kuo A."/>
            <person name="Riley R."/>
            <person name="Mondo S."/>
            <person name="LaButti K."/>
            <person name="Haridas S."/>
            <person name="Pangalinan J."/>
            <person name="Salamov A.A."/>
            <person name="Simmons B.A."/>
            <person name="Magnuson J.K."/>
            <person name="Chen J."/>
            <person name="Drula E."/>
            <person name="Henrissat B."/>
            <person name="Wiebenga A."/>
            <person name="Lubbers R.J."/>
            <person name="Gomes A.C."/>
            <person name="Makela M.R."/>
            <person name="Stajich J."/>
            <person name="Grigoriev I.V."/>
            <person name="Mortensen U.H."/>
            <person name="De vries R.P."/>
            <person name="Baker S.E."/>
            <person name="Andersen M.R."/>
        </authorList>
    </citation>
    <scope>NUCLEOTIDE SEQUENCE [LARGE SCALE GENOMIC DNA]</scope>
    <source>
        <strain evidence="9 10">CBS 600.67</strain>
    </source>
</reference>
<dbReference type="InterPro" id="IPR050628">
    <property type="entry name" value="SNF2_RAD54_helicase_TF"/>
</dbReference>
<dbReference type="InterPro" id="IPR001650">
    <property type="entry name" value="Helicase_C-like"/>
</dbReference>
<feature type="compositionally biased region" description="Basic and acidic residues" evidence="6">
    <location>
        <begin position="149"/>
        <end position="165"/>
    </location>
</feature>
<dbReference type="PANTHER" id="PTHR45626:SF17">
    <property type="entry name" value="HELICASE-LIKE TRANSCRIPTION FACTOR"/>
    <property type="match status" value="1"/>
</dbReference>
<dbReference type="InterPro" id="IPR027417">
    <property type="entry name" value="P-loop_NTPase"/>
</dbReference>
<dbReference type="SUPFAM" id="SSF57850">
    <property type="entry name" value="RING/U-box"/>
    <property type="match status" value="1"/>
</dbReference>
<sequence length="1124" mass="127961">MAGVPPQVVLDPDVVLLAAAKARKKLDYAKEAIARARIQKRTESAPQNEPCIAPDEGKDHSPALPPPVLTEVDGQPLPEDVEMLDVSTGEITSPTTEPPQEDYTVDMEDPEKFKSIEKWYNRLKNPSMADEVRYAAARRKLDIWNTRSESQRHLQQGEDEHKNGQESENELFVSQDDPPSGGRQREPPIKNTAQSRSSTPAQQSSKKKQQNRISADEKRRSMEVGFEPIREKLQGKKKRGKSADKSNGTDVAVESRPKQKGIQKKNTKCPETDMLSSLHPNLFQEAHESSVLPALAGFTSGARKSAIAELVASIPSVDQEVEDDAVLLKKALKKFNNRVQSNRNGCWRMRGLTTSMYHHQLLGCAWMRDRENSPEEPKGGLLCDEMGFGKTFEALVNIVDGFPADPHDPVKTTLIVAPSHLVKHWMDQMRAHCDEDYLEDAIEYHANAKLSTLNVVKSLLKFRIVVTTYDEIRRSYPVFKPPKDVADVKILFEEFKRSFEGKCGPLHRIKYHRIVLDEAQMIKNKDSSVSIAVRGLTARYKWVLSGTPVQNSNEEFYPLFDFLGVFESLGIPRDKSYERFMADYCSEGESIKRLNNMLRTYMFRRTHASRFMSLPIIDLPDISETRIDVDFSEAEWILYEAIEQIFLVEINDLADAPDFKLAQCKSSLTMILRLRMFCSHLLTVQHIIKFLMRSDSLMRDLKKLAQQGSRENPDTSSQIVHWLQAVKSNYKSIVTQREADDTGQAGENLIFNNDPSLVDKFREFMQQLRKDGDSLERFGRVICPKCKSLLDKGVVTSCMHLYCEECFATLQIEAENLGIQSPERAKPVCLNCMAPIDAATRHDYVDALEPEKALPPAPATRKERRKVLTMNRRESKQNGGFTRILITLSKTNFDADNREDEDGKDDEDWIRAVGYKMPSAKLTAIRDKIKQWKSENGETKVVIFSQFMDFIRILGEMCRAENWEYRSLTGKMRIPVRHKNLEDFKTDQTITILIVSLHTGGTGLDMTVAHKCILVDLWWNEAVQNQAFCRLLRHGQPKNVECVKMVVAGSIDDYMLELQCRKTEEISSAMGDKVLKKRDTVIDLLNMFSDVTQDETGRLHVKHVSRKDRKGRLKAIMSPQTAEK</sequence>
<name>A0ABR4HY96_9EURO</name>
<keyword evidence="3" id="KW-0378">Hydrolase</keyword>
<evidence type="ECO:0000256" key="5">
    <source>
        <dbReference type="ARBA" id="ARBA00022840"/>
    </source>
</evidence>
<accession>A0ABR4HY96</accession>
<evidence type="ECO:0000313" key="9">
    <source>
        <dbReference type="EMBL" id="KAL2820462.1"/>
    </source>
</evidence>
<dbReference type="Pfam" id="PF00176">
    <property type="entry name" value="SNF2-rel_dom"/>
    <property type="match status" value="1"/>
</dbReference>
<dbReference type="InterPro" id="IPR049730">
    <property type="entry name" value="SNF2/RAD54-like_C"/>
</dbReference>
<dbReference type="CDD" id="cd18793">
    <property type="entry name" value="SF2_C_SNF"/>
    <property type="match status" value="1"/>
</dbReference>
<feature type="compositionally biased region" description="Basic and acidic residues" evidence="6">
    <location>
        <begin position="214"/>
        <end position="234"/>
    </location>
</feature>
<proteinExistence type="inferred from homology"/>
<protein>
    <submittedName>
        <fullName evidence="9">SNF2 family N-terminal domain-containing protein</fullName>
    </submittedName>
</protein>
<keyword evidence="5" id="KW-0067">ATP-binding</keyword>
<feature type="domain" description="Helicase ATP-binding" evidence="7">
    <location>
        <begin position="371"/>
        <end position="566"/>
    </location>
</feature>
<feature type="compositionally biased region" description="Polar residues" evidence="6">
    <location>
        <begin position="191"/>
        <end position="204"/>
    </location>
</feature>
<gene>
    <name evidence="9" type="ORF">BDW59DRAFT_174494</name>
</gene>
<evidence type="ECO:0000256" key="1">
    <source>
        <dbReference type="ARBA" id="ARBA00007025"/>
    </source>
</evidence>
<evidence type="ECO:0000259" key="8">
    <source>
        <dbReference type="PROSITE" id="PS51194"/>
    </source>
</evidence>
<feature type="region of interest" description="Disordered" evidence="6">
    <location>
        <begin position="144"/>
        <end position="271"/>
    </location>
</feature>